<protein>
    <submittedName>
        <fullName evidence="2">Uncharacterized protein</fullName>
    </submittedName>
</protein>
<feature type="compositionally biased region" description="Low complexity" evidence="1">
    <location>
        <begin position="1"/>
        <end position="17"/>
    </location>
</feature>
<sequence length="265" mass="27808">EAARAVVGAAPNEAAPGGEDEKLNAAERRAVDAVLAHPATGHDDAVAGQNDFLPAVFARKLHRHHGAGAAVHERFAAVAVIKNDGPVHGRHARLVATVLNTLAHTLKNAARVQLAGQQFAIVIRVSKAQHVGIEQQARTADAGSQRVAVVAQDAGDSSAVGVDGRGRVVRFDLPHEQRFGVDAYRAGVVRKHLNEPVVAVGSQLLIYLSGSAFDECFEQPVNLFFGARFVVFVLDNGAEFLVLAVLRPGLGQNLHLAVGGVGGQP</sequence>
<feature type="non-terminal residue" evidence="2">
    <location>
        <position position="1"/>
    </location>
</feature>
<reference evidence="2" key="1">
    <citation type="journal article" date="2019" name="Sci. Rep.">
        <title>Draft genome of Tanacetum cinerariifolium, the natural source of mosquito coil.</title>
        <authorList>
            <person name="Yamashiro T."/>
            <person name="Shiraishi A."/>
            <person name="Satake H."/>
            <person name="Nakayama K."/>
        </authorList>
    </citation>
    <scope>NUCLEOTIDE SEQUENCE</scope>
</reference>
<accession>A0A699QGJ4</accession>
<gene>
    <name evidence="2" type="ORF">Tci_840515</name>
</gene>
<comment type="caution">
    <text evidence="2">The sequence shown here is derived from an EMBL/GenBank/DDBJ whole genome shotgun (WGS) entry which is preliminary data.</text>
</comment>
<evidence type="ECO:0000256" key="1">
    <source>
        <dbReference type="SAM" id="MobiDB-lite"/>
    </source>
</evidence>
<feature type="region of interest" description="Disordered" evidence="1">
    <location>
        <begin position="1"/>
        <end position="21"/>
    </location>
</feature>
<proteinExistence type="predicted"/>
<name>A0A699QGJ4_TANCI</name>
<dbReference type="EMBL" id="BKCJ011020623">
    <property type="protein sequence ID" value="GFC68545.1"/>
    <property type="molecule type" value="Genomic_DNA"/>
</dbReference>
<dbReference type="AlphaFoldDB" id="A0A699QGJ4"/>
<evidence type="ECO:0000313" key="2">
    <source>
        <dbReference type="EMBL" id="GFC68545.1"/>
    </source>
</evidence>
<organism evidence="2">
    <name type="scientific">Tanacetum cinerariifolium</name>
    <name type="common">Dalmatian daisy</name>
    <name type="synonym">Chrysanthemum cinerariifolium</name>
    <dbReference type="NCBI Taxonomy" id="118510"/>
    <lineage>
        <taxon>Eukaryota</taxon>
        <taxon>Viridiplantae</taxon>
        <taxon>Streptophyta</taxon>
        <taxon>Embryophyta</taxon>
        <taxon>Tracheophyta</taxon>
        <taxon>Spermatophyta</taxon>
        <taxon>Magnoliopsida</taxon>
        <taxon>eudicotyledons</taxon>
        <taxon>Gunneridae</taxon>
        <taxon>Pentapetalae</taxon>
        <taxon>asterids</taxon>
        <taxon>campanulids</taxon>
        <taxon>Asterales</taxon>
        <taxon>Asteraceae</taxon>
        <taxon>Asteroideae</taxon>
        <taxon>Anthemideae</taxon>
        <taxon>Anthemidinae</taxon>
        <taxon>Tanacetum</taxon>
    </lineage>
</organism>